<evidence type="ECO:0000313" key="3">
    <source>
        <dbReference type="Proteomes" id="UP000008281"/>
    </source>
</evidence>
<dbReference type="AlphaFoldDB" id="E3MWM1"/>
<dbReference type="OrthoDB" id="5819992at2759"/>
<accession>E3MWM1</accession>
<name>E3MWM1_CAERE</name>
<dbReference type="Proteomes" id="UP000008281">
    <property type="component" value="Unassembled WGS sequence"/>
</dbReference>
<dbReference type="PANTHER" id="PTHR46000:SF9">
    <property type="entry name" value="SEVEN TM RECEPTOR"/>
    <property type="match status" value="1"/>
</dbReference>
<dbReference type="InterPro" id="IPR019428">
    <property type="entry name" value="7TM_GPCR_serpentine_rcpt_Str"/>
</dbReference>
<feature type="transmembrane region" description="Helical" evidence="1">
    <location>
        <begin position="268"/>
        <end position="289"/>
    </location>
</feature>
<keyword evidence="1" id="KW-0472">Membrane</keyword>
<dbReference type="SUPFAM" id="SSF81321">
    <property type="entry name" value="Family A G protein-coupled receptor-like"/>
    <property type="match status" value="1"/>
</dbReference>
<dbReference type="eggNOG" id="ENOG502TJC2">
    <property type="taxonomic scope" value="Eukaryota"/>
</dbReference>
<feature type="transmembrane region" description="Helical" evidence="1">
    <location>
        <begin position="152"/>
        <end position="173"/>
    </location>
</feature>
<keyword evidence="1" id="KW-0812">Transmembrane</keyword>
<sequence length="355" mass="40789">MPTSFLHLNFIAQTVGTFAFTISSFFGIIVIVLTLFGVRKIFGTYKYLIVTFTTVSIGFACLEAVFHPNLHFYNNGFVYFSLSTPFALNKDTLKVIICELPIKNNNNFTIILAMYAGVYSVTISLLAVQFIYRYWALFSLKQLKFFRGCKSLIWAVYCLFFGGMLWIGAYYLLEMDDVAEKYFEEEMLIRYSVSVKEIPLKTFLTYDPEDGSIRWKNVSYSVLMNSIMTIQYGVMIYCGWNMHSKMEQNISHLSVALKRHHRQLFKTLVFQISTPTIFLFSPLILIIYLPYFQIKLSLPGGAAMCLFNVYPSMDSIILLIIVTEYRIATRKILNGVMTKKQTTGQIELSTIGTIL</sequence>
<dbReference type="InParanoid" id="E3MWM1"/>
<dbReference type="EMBL" id="DS268488">
    <property type="protein sequence ID" value="EFP10764.1"/>
    <property type="molecule type" value="Genomic_DNA"/>
</dbReference>
<dbReference type="Pfam" id="PF10326">
    <property type="entry name" value="7TM_GPCR_Str"/>
    <property type="match status" value="1"/>
</dbReference>
<dbReference type="STRING" id="31234.E3MWM1"/>
<feature type="transmembrane region" description="Helical" evidence="1">
    <location>
        <begin position="15"/>
        <end position="38"/>
    </location>
</feature>
<dbReference type="HOGENOM" id="CLU_036335_4_1_1"/>
<keyword evidence="3" id="KW-1185">Reference proteome</keyword>
<dbReference type="PANTHER" id="PTHR46000">
    <property type="entry name" value="SEVEN TM RECEPTOR-RELATED"/>
    <property type="match status" value="1"/>
</dbReference>
<organism evidence="3">
    <name type="scientific">Caenorhabditis remanei</name>
    <name type="common">Caenorhabditis vulgaris</name>
    <dbReference type="NCBI Taxonomy" id="31234"/>
    <lineage>
        <taxon>Eukaryota</taxon>
        <taxon>Metazoa</taxon>
        <taxon>Ecdysozoa</taxon>
        <taxon>Nematoda</taxon>
        <taxon>Chromadorea</taxon>
        <taxon>Rhabditida</taxon>
        <taxon>Rhabditina</taxon>
        <taxon>Rhabditomorpha</taxon>
        <taxon>Rhabditoidea</taxon>
        <taxon>Rhabditidae</taxon>
        <taxon>Peloderinae</taxon>
        <taxon>Caenorhabditis</taxon>
    </lineage>
</organism>
<evidence type="ECO:0000256" key="1">
    <source>
        <dbReference type="SAM" id="Phobius"/>
    </source>
</evidence>
<feature type="transmembrane region" description="Helical" evidence="1">
    <location>
        <begin position="110"/>
        <end position="132"/>
    </location>
</feature>
<feature type="transmembrane region" description="Helical" evidence="1">
    <location>
        <begin position="45"/>
        <end position="66"/>
    </location>
</feature>
<reference evidence="2" key="1">
    <citation type="submission" date="2007-07" db="EMBL/GenBank/DDBJ databases">
        <title>PCAP assembly of the Caenorhabditis remanei genome.</title>
        <authorList>
            <consortium name="The Caenorhabditis remanei Sequencing Consortium"/>
            <person name="Wilson R.K."/>
        </authorList>
    </citation>
    <scope>NUCLEOTIDE SEQUENCE [LARGE SCALE GENOMIC DNA]</scope>
    <source>
        <strain evidence="2">PB4641</strain>
    </source>
</reference>
<feature type="transmembrane region" description="Helical" evidence="1">
    <location>
        <begin position="301"/>
        <end position="322"/>
    </location>
</feature>
<feature type="transmembrane region" description="Helical" evidence="1">
    <location>
        <begin position="218"/>
        <end position="240"/>
    </location>
</feature>
<keyword evidence="1" id="KW-1133">Transmembrane helix</keyword>
<proteinExistence type="predicted"/>
<gene>
    <name evidence="2" type="ORF">CRE_02459</name>
</gene>
<protein>
    <recommendedName>
        <fullName evidence="4">Seven TM Receptor</fullName>
    </recommendedName>
</protein>
<evidence type="ECO:0008006" key="4">
    <source>
        <dbReference type="Google" id="ProtNLM"/>
    </source>
</evidence>
<evidence type="ECO:0000313" key="2">
    <source>
        <dbReference type="EMBL" id="EFP10764.1"/>
    </source>
</evidence>